<evidence type="ECO:0000313" key="3">
    <source>
        <dbReference type="Proteomes" id="UP000000345"/>
    </source>
</evidence>
<reference key="1">
    <citation type="submission" date="2009-08" db="EMBL/GenBank/DDBJ databases">
        <title>The genome sequence of Methanothermobacter marburgensis.</title>
        <authorList>
            <person name="Kaster A."/>
            <person name="Seedorf H."/>
            <person name="Goenrich M."/>
            <person name="Wiezer A."/>
            <person name="Liesegang H."/>
            <person name="Thauer R."/>
            <person name="Gottschalk G."/>
        </authorList>
    </citation>
    <scope>NUCLEOTIDE SEQUENCE</scope>
    <source>
        <strain>Marburg</strain>
    </source>
</reference>
<dbReference type="AlphaFoldDB" id="D9PYB4"/>
<reference evidence="2 3" key="2">
    <citation type="journal article" date="2010" name="J. Bacteriol.">
        <title>Complete genome sequence of Methanothermobacter marburgensis, a methanoarchaeon model organism.</title>
        <authorList>
            <person name="Liesegang H."/>
            <person name="Kaster A.K."/>
            <person name="Wiezer A."/>
            <person name="Goenrich M."/>
            <person name="Wollherr A."/>
            <person name="Seedorf H."/>
            <person name="Gottschalk G."/>
            <person name="Thauer R.K."/>
        </authorList>
    </citation>
    <scope>NUCLEOTIDE SEQUENCE [LARGE SCALE GENOMIC DNA]</scope>
    <source>
        <strain evidence="3">ATCC BAA-927 / DSM 2133 / JCM 14651 / NBRC 100331 / OCM 82 / Marburg</strain>
    </source>
</reference>
<name>D9PYB4_METTM</name>
<keyword evidence="1" id="KW-0472">Membrane</keyword>
<dbReference type="GeneID" id="92394243"/>
<dbReference type="KEGG" id="mmg:MTBMA_c16330"/>
<evidence type="ECO:0000313" key="2">
    <source>
        <dbReference type="EMBL" id="ADL59212.1"/>
    </source>
</evidence>
<evidence type="ECO:0000256" key="1">
    <source>
        <dbReference type="SAM" id="Phobius"/>
    </source>
</evidence>
<organism evidence="2 3">
    <name type="scientific">Methanothermobacter marburgensis (strain ATCC BAA-927 / DSM 2133 / JCM 14651 / NBRC 100331 / OCM 82 / Marburg)</name>
    <name type="common">Methanobacterium thermoautotrophicum</name>
    <dbReference type="NCBI Taxonomy" id="79929"/>
    <lineage>
        <taxon>Archaea</taxon>
        <taxon>Methanobacteriati</taxon>
        <taxon>Methanobacteriota</taxon>
        <taxon>Methanomada group</taxon>
        <taxon>Methanobacteria</taxon>
        <taxon>Methanobacteriales</taxon>
        <taxon>Methanobacteriaceae</taxon>
        <taxon>Methanothermobacter</taxon>
    </lineage>
</organism>
<dbReference type="OrthoDB" id="71397at2157"/>
<dbReference type="PaxDb" id="79929-MTBMA_c16330"/>
<dbReference type="GeneID" id="9705342"/>
<feature type="transmembrane region" description="Helical" evidence="1">
    <location>
        <begin position="54"/>
        <end position="78"/>
    </location>
</feature>
<gene>
    <name evidence="2" type="primary">ehbG</name>
    <name evidence="2" type="ordered locus">MTBMA_c16330</name>
</gene>
<dbReference type="EMBL" id="CP001710">
    <property type="protein sequence ID" value="ADL59212.1"/>
    <property type="molecule type" value="Genomic_DNA"/>
</dbReference>
<keyword evidence="1" id="KW-0812">Transmembrane</keyword>
<feature type="transmembrane region" description="Helical" evidence="1">
    <location>
        <begin position="90"/>
        <end position="108"/>
    </location>
</feature>
<feature type="transmembrane region" description="Helical" evidence="1">
    <location>
        <begin position="26"/>
        <end position="48"/>
    </location>
</feature>
<keyword evidence="1" id="KW-1133">Transmembrane helix</keyword>
<accession>D9PYB4</accession>
<keyword evidence="3" id="KW-1185">Reference proteome</keyword>
<dbReference type="HOGENOM" id="CLU_173001_0_0_2"/>
<sequence length="111" mass="12316">MSFYDTVIDRIRELTEKDGEKGVSNISASAALTAEITVTAAVLIAAVMLRKINFILMVFTVLLLAVFLLTSFPLSVRLRREQGDEFSRMIFYALMTLGILVSIFYWGGSGV</sequence>
<dbReference type="Proteomes" id="UP000000345">
    <property type="component" value="Chromosome"/>
</dbReference>
<proteinExistence type="predicted"/>
<protein>
    <submittedName>
        <fullName evidence="2">Energy-converting hydrogenase B, subunit G</fullName>
    </submittedName>
</protein>
<dbReference type="RefSeq" id="WP_013296422.1">
    <property type="nucleotide sequence ID" value="NC_014408.1"/>
</dbReference>
<dbReference type="STRING" id="79929.MTBMA_c16330"/>